<dbReference type="EMBL" id="VSSQ01002019">
    <property type="protein sequence ID" value="MPM12766.1"/>
    <property type="molecule type" value="Genomic_DNA"/>
</dbReference>
<comment type="caution">
    <text evidence="1">The sequence shown here is derived from an EMBL/GenBank/DDBJ whole genome shotgun (WGS) entry which is preliminary data.</text>
</comment>
<dbReference type="AlphaFoldDB" id="A0A644X9B1"/>
<proteinExistence type="predicted"/>
<reference evidence="1" key="1">
    <citation type="submission" date="2019-08" db="EMBL/GenBank/DDBJ databases">
        <authorList>
            <person name="Kucharzyk K."/>
            <person name="Murdoch R.W."/>
            <person name="Higgins S."/>
            <person name="Loffler F."/>
        </authorList>
    </citation>
    <scope>NUCLEOTIDE SEQUENCE</scope>
</reference>
<evidence type="ECO:0000313" key="1">
    <source>
        <dbReference type="EMBL" id="MPM12766.1"/>
    </source>
</evidence>
<protein>
    <submittedName>
        <fullName evidence="1">Uncharacterized protein</fullName>
    </submittedName>
</protein>
<name>A0A644X9B1_9ZZZZ</name>
<gene>
    <name evidence="1" type="ORF">SDC9_59120</name>
</gene>
<sequence length="272" mass="28027">MGRAVAVGGEVHHAGDVVLAELAGAGGLYVVRVALGADAAGGDKGNDRVLHVLHRRVGRNPVEDGHGILGDEGLSLELGGEHVHRPLGGELVVELVLPDAPLDVAFLGGSAELLALQELQDEGRHGGNGLFHACCAVRGFHDVEALLVHLHAGVFGVHSGHRGDAELLDHGFAHGAAGGAVAARVEGRPGNHCVGLVLLHHVKYFGGRLLHVGSEIGVSADNCGNYLGIRSKSGLQGHSRPDDSLPDFGSDVSLLFASDAGVKLVYIMNDPV</sequence>
<organism evidence="1">
    <name type="scientific">bioreactor metagenome</name>
    <dbReference type="NCBI Taxonomy" id="1076179"/>
    <lineage>
        <taxon>unclassified sequences</taxon>
        <taxon>metagenomes</taxon>
        <taxon>ecological metagenomes</taxon>
    </lineage>
</organism>
<accession>A0A644X9B1</accession>